<accession>L0I9G9</accession>
<dbReference type="EMBL" id="CP003050">
    <property type="protein sequence ID" value="AGB14871.1"/>
    <property type="molecule type" value="Genomic_DNA"/>
</dbReference>
<dbReference type="AlphaFoldDB" id="L0I9G9"/>
<dbReference type="eggNOG" id="arCOG10869">
    <property type="taxonomic scope" value="Archaea"/>
</dbReference>
<evidence type="ECO:0000259" key="2">
    <source>
        <dbReference type="Pfam" id="PF13699"/>
    </source>
</evidence>
<feature type="domain" description="eCIS core" evidence="2">
    <location>
        <begin position="87"/>
        <end position="163"/>
    </location>
</feature>
<evidence type="ECO:0000256" key="1">
    <source>
        <dbReference type="SAM" id="MobiDB-lite"/>
    </source>
</evidence>
<dbReference type="Pfam" id="PF13699">
    <property type="entry name" value="eCIS_core"/>
    <property type="match status" value="1"/>
</dbReference>
<evidence type="ECO:0000313" key="4">
    <source>
        <dbReference type="Proteomes" id="UP000010846"/>
    </source>
</evidence>
<dbReference type="Proteomes" id="UP000010846">
    <property type="component" value="Chromosome"/>
</dbReference>
<dbReference type="HOGENOM" id="CLU_057640_0_0_2"/>
<dbReference type="InterPro" id="IPR025295">
    <property type="entry name" value="eCIS_core_dom"/>
</dbReference>
<protein>
    <recommendedName>
        <fullName evidence="2">eCIS core domain-containing protein</fullName>
    </recommendedName>
</protein>
<dbReference type="KEGG" id="hru:Halru_0225"/>
<sequence length="379" mass="39829">MLAGANVMRSAQPASGPTELWPEAKARAKEVRGRIENRPDEIPIDNNRQNLAAFRRNKDAHKAAGSAGDAGVPESVREVISSSGQSLDASIQHAVEDRMGDSFGDVQIHTGPQAAKACEDINARAFTVGNHIAFNSGEYDPESPEGQHLLAHELAHVRQQTGGALSMMPQQNVELEVDPDPQLEREAEETAQRVMEGGELGIQRMAKTEVHVQRSVKSVMSSVGSKLGLGGSDSEAQSRFQELNDGDLSETVGKLVENQREIMATLEPQHRTKTETIGAAAGKGAIGAVGGLAGAAIGTMIAPGVGTAGGAVAGQQLVTELASGVASDVSKAAYDPVFEAGSTALAEKSSAFGAYIEDLIDEKVRQRFGGSDHNDDTKF</sequence>
<keyword evidence="4" id="KW-1185">Reference proteome</keyword>
<feature type="region of interest" description="Disordered" evidence="1">
    <location>
        <begin position="1"/>
        <end position="26"/>
    </location>
</feature>
<organism evidence="3 4">
    <name type="scientific">Halovivax ruber (strain DSM 18193 / JCM 13892 / XH-70)</name>
    <dbReference type="NCBI Taxonomy" id="797302"/>
    <lineage>
        <taxon>Archaea</taxon>
        <taxon>Methanobacteriati</taxon>
        <taxon>Methanobacteriota</taxon>
        <taxon>Stenosarchaea group</taxon>
        <taxon>Halobacteria</taxon>
        <taxon>Halobacteriales</taxon>
        <taxon>Natrialbaceae</taxon>
        <taxon>Halovivax</taxon>
    </lineage>
</organism>
<gene>
    <name evidence="3" type="ordered locus">Halru_0225</name>
</gene>
<proteinExistence type="predicted"/>
<dbReference type="STRING" id="797302.Halru_0225"/>
<name>L0I9G9_HALRX</name>
<evidence type="ECO:0000313" key="3">
    <source>
        <dbReference type="EMBL" id="AGB14871.1"/>
    </source>
</evidence>
<reference evidence="3" key="1">
    <citation type="submission" date="2011-09" db="EMBL/GenBank/DDBJ databases">
        <title>Complete sequence of Halovivax ruber XH-70.</title>
        <authorList>
            <consortium name="US DOE Joint Genome Institute"/>
            <person name="Lucas S."/>
            <person name="Han J."/>
            <person name="Lapidus A."/>
            <person name="Cheng J.-F."/>
            <person name="Goodwin L."/>
            <person name="Pitluck S."/>
            <person name="Peters L."/>
            <person name="Mikhailova N."/>
            <person name="Davenport K."/>
            <person name="Detter J.C."/>
            <person name="Han C."/>
            <person name="Tapia R."/>
            <person name="Land M."/>
            <person name="Hauser L."/>
            <person name="Kyrpides N."/>
            <person name="Ivanova N."/>
            <person name="Pagani I."/>
            <person name="Sproer C."/>
            <person name="Anderson I."/>
            <person name="Woyke T."/>
        </authorList>
    </citation>
    <scope>NUCLEOTIDE SEQUENCE</scope>
    <source>
        <strain evidence="3">XH-70</strain>
    </source>
</reference>